<dbReference type="GO" id="GO:0005737">
    <property type="term" value="C:cytoplasm"/>
    <property type="evidence" value="ECO:0007669"/>
    <property type="project" value="TreeGrafter"/>
</dbReference>
<evidence type="ECO:0000256" key="7">
    <source>
        <dbReference type="ARBA" id="ARBA00022833"/>
    </source>
</evidence>
<keyword evidence="7" id="KW-0862">Zinc</keyword>
<comment type="caution">
    <text evidence="10">The sequence shown here is derived from an EMBL/GenBank/DDBJ whole genome shotgun (WGS) entry which is preliminary data.</text>
</comment>
<evidence type="ECO:0000256" key="3">
    <source>
        <dbReference type="ARBA" id="ARBA00022679"/>
    </source>
</evidence>
<evidence type="ECO:0000313" key="10">
    <source>
        <dbReference type="EMBL" id="OVA10267.1"/>
    </source>
</evidence>
<evidence type="ECO:0000256" key="2">
    <source>
        <dbReference type="ARBA" id="ARBA00012483"/>
    </source>
</evidence>
<dbReference type="STRING" id="56857.A0A200QIQ6"/>
<keyword evidence="11" id="KW-1185">Reference proteome</keyword>
<dbReference type="FunFam" id="3.30.40.10:FF:000127">
    <property type="entry name" value="E3 ubiquitin-protein ligase RNF181"/>
    <property type="match status" value="1"/>
</dbReference>
<evidence type="ECO:0000313" key="11">
    <source>
        <dbReference type="Proteomes" id="UP000195402"/>
    </source>
</evidence>
<dbReference type="EMBL" id="MVGT01002022">
    <property type="protein sequence ID" value="OVA10267.1"/>
    <property type="molecule type" value="Genomic_DNA"/>
</dbReference>
<dbReference type="Gene3D" id="3.30.40.10">
    <property type="entry name" value="Zinc/RING finger domain, C3HC4 (zinc finger)"/>
    <property type="match status" value="1"/>
</dbReference>
<dbReference type="GO" id="GO:0008270">
    <property type="term" value="F:zinc ion binding"/>
    <property type="evidence" value="ECO:0007669"/>
    <property type="project" value="UniProtKB-KW"/>
</dbReference>
<dbReference type="Proteomes" id="UP000195402">
    <property type="component" value="Unassembled WGS sequence"/>
</dbReference>
<evidence type="ECO:0000256" key="8">
    <source>
        <dbReference type="PROSITE-ProRule" id="PRU00175"/>
    </source>
</evidence>
<evidence type="ECO:0000256" key="6">
    <source>
        <dbReference type="ARBA" id="ARBA00022786"/>
    </source>
</evidence>
<evidence type="ECO:0000256" key="5">
    <source>
        <dbReference type="ARBA" id="ARBA00022771"/>
    </source>
</evidence>
<dbReference type="OrthoDB" id="8062037at2759"/>
<name>A0A200QIQ6_MACCD</name>
<dbReference type="AlphaFoldDB" id="A0A200QIQ6"/>
<keyword evidence="6" id="KW-0833">Ubl conjugation pathway</keyword>
<accession>A0A200QIQ6</accession>
<gene>
    <name evidence="10" type="ORF">BVC80_1245g15</name>
</gene>
<protein>
    <recommendedName>
        <fullName evidence="2">RING-type E3 ubiquitin transferase</fullName>
        <ecNumber evidence="2">2.3.2.27</ecNumber>
    </recommendedName>
</protein>
<dbReference type="InterPro" id="IPR013083">
    <property type="entry name" value="Znf_RING/FYVE/PHD"/>
</dbReference>
<dbReference type="SMART" id="SM00184">
    <property type="entry name" value="RING"/>
    <property type="match status" value="1"/>
</dbReference>
<dbReference type="SUPFAM" id="SSF57850">
    <property type="entry name" value="RING/U-box"/>
    <property type="match status" value="1"/>
</dbReference>
<organism evidence="10 11">
    <name type="scientific">Macleaya cordata</name>
    <name type="common">Five-seeded plume-poppy</name>
    <name type="synonym">Bocconia cordata</name>
    <dbReference type="NCBI Taxonomy" id="56857"/>
    <lineage>
        <taxon>Eukaryota</taxon>
        <taxon>Viridiplantae</taxon>
        <taxon>Streptophyta</taxon>
        <taxon>Embryophyta</taxon>
        <taxon>Tracheophyta</taxon>
        <taxon>Spermatophyta</taxon>
        <taxon>Magnoliopsida</taxon>
        <taxon>Ranunculales</taxon>
        <taxon>Papaveraceae</taxon>
        <taxon>Papaveroideae</taxon>
        <taxon>Macleaya</taxon>
    </lineage>
</organism>
<keyword evidence="4" id="KW-0479">Metal-binding</keyword>
<evidence type="ECO:0000256" key="1">
    <source>
        <dbReference type="ARBA" id="ARBA00000900"/>
    </source>
</evidence>
<feature type="domain" description="RING-type" evidence="9">
    <location>
        <begin position="109"/>
        <end position="150"/>
    </location>
</feature>
<dbReference type="GO" id="GO:0016567">
    <property type="term" value="P:protein ubiquitination"/>
    <property type="evidence" value="ECO:0007669"/>
    <property type="project" value="TreeGrafter"/>
</dbReference>
<dbReference type="PANTHER" id="PTHR15710:SF217">
    <property type="entry name" value="E3 UBIQUITIN-PROTEIN LIGASE RDUF2"/>
    <property type="match status" value="1"/>
</dbReference>
<dbReference type="InParanoid" id="A0A200QIQ6"/>
<evidence type="ECO:0000256" key="4">
    <source>
        <dbReference type="ARBA" id="ARBA00022723"/>
    </source>
</evidence>
<keyword evidence="5 8" id="KW-0863">Zinc-finger</keyword>
<sequence>MDVSDSSVSNPNSTVSNLTALIRSYEAGFEITDLELGFLNDLEEETLNRLFESDDDERLVLIEHELERLVQLMRETVQDEVYPSAAIDFVLNLPSITLTVEQLQEDNICAVCMDEFSTEEEVTWLPCSHYFHENCILPWLRIRNTCPLCRYEFPTESSSFSADMV</sequence>
<dbReference type="Pfam" id="PF13639">
    <property type="entry name" value="zf-RING_2"/>
    <property type="match status" value="1"/>
</dbReference>
<reference evidence="10 11" key="1">
    <citation type="journal article" date="2017" name="Mol. Plant">
        <title>The Genome of Medicinal Plant Macleaya cordata Provides New Insights into Benzylisoquinoline Alkaloids Metabolism.</title>
        <authorList>
            <person name="Liu X."/>
            <person name="Liu Y."/>
            <person name="Huang P."/>
            <person name="Ma Y."/>
            <person name="Qing Z."/>
            <person name="Tang Q."/>
            <person name="Cao H."/>
            <person name="Cheng P."/>
            <person name="Zheng Y."/>
            <person name="Yuan Z."/>
            <person name="Zhou Y."/>
            <person name="Liu J."/>
            <person name="Tang Z."/>
            <person name="Zhuo Y."/>
            <person name="Zhang Y."/>
            <person name="Yu L."/>
            <person name="Huang J."/>
            <person name="Yang P."/>
            <person name="Peng Q."/>
            <person name="Zhang J."/>
            <person name="Jiang W."/>
            <person name="Zhang Z."/>
            <person name="Lin K."/>
            <person name="Ro D.K."/>
            <person name="Chen X."/>
            <person name="Xiong X."/>
            <person name="Shang Y."/>
            <person name="Huang S."/>
            <person name="Zeng J."/>
        </authorList>
    </citation>
    <scope>NUCLEOTIDE SEQUENCE [LARGE SCALE GENOMIC DNA]</scope>
    <source>
        <strain evidence="11">cv. BLH2017</strain>
        <tissue evidence="10">Root</tissue>
    </source>
</reference>
<keyword evidence="3" id="KW-0808">Transferase</keyword>
<dbReference type="EC" id="2.3.2.27" evidence="2"/>
<dbReference type="PANTHER" id="PTHR15710">
    <property type="entry name" value="E3 UBIQUITIN-PROTEIN LIGASE PRAJA"/>
    <property type="match status" value="1"/>
</dbReference>
<dbReference type="InterPro" id="IPR001841">
    <property type="entry name" value="Znf_RING"/>
</dbReference>
<dbReference type="CDD" id="cd16454">
    <property type="entry name" value="RING-H2_PA-TM-RING"/>
    <property type="match status" value="1"/>
</dbReference>
<comment type="catalytic activity">
    <reaction evidence="1">
        <text>S-ubiquitinyl-[E2 ubiquitin-conjugating enzyme]-L-cysteine + [acceptor protein]-L-lysine = [E2 ubiquitin-conjugating enzyme]-L-cysteine + N(6)-ubiquitinyl-[acceptor protein]-L-lysine.</text>
        <dbReference type="EC" id="2.3.2.27"/>
    </reaction>
</comment>
<dbReference type="PROSITE" id="PS50089">
    <property type="entry name" value="ZF_RING_2"/>
    <property type="match status" value="1"/>
</dbReference>
<dbReference type="GO" id="GO:0061630">
    <property type="term" value="F:ubiquitin protein ligase activity"/>
    <property type="evidence" value="ECO:0007669"/>
    <property type="project" value="UniProtKB-EC"/>
</dbReference>
<evidence type="ECO:0000259" key="9">
    <source>
        <dbReference type="PROSITE" id="PS50089"/>
    </source>
</evidence>
<proteinExistence type="predicted"/>